<dbReference type="Pfam" id="PF12320">
    <property type="entry name" value="SbcD_C"/>
    <property type="match status" value="1"/>
</dbReference>
<evidence type="ECO:0000256" key="7">
    <source>
        <dbReference type="RuleBase" id="RU363069"/>
    </source>
</evidence>
<dbReference type="CDD" id="cd00840">
    <property type="entry name" value="MPP_Mre11_N"/>
    <property type="match status" value="1"/>
</dbReference>
<evidence type="ECO:0000256" key="6">
    <source>
        <dbReference type="ARBA" id="ARBA00022839"/>
    </source>
</evidence>
<evidence type="ECO:0000256" key="3">
    <source>
        <dbReference type="ARBA" id="ARBA00013365"/>
    </source>
</evidence>
<dbReference type="InterPro" id="IPR004593">
    <property type="entry name" value="SbcD"/>
</dbReference>
<dbReference type="Pfam" id="PF00149">
    <property type="entry name" value="Metallophos"/>
    <property type="match status" value="1"/>
</dbReference>
<comment type="subunit">
    <text evidence="2 7">Heterodimer of SbcC and SbcD.</text>
</comment>
<dbReference type="InterPro" id="IPR026843">
    <property type="entry name" value="SbcD_C"/>
</dbReference>
<evidence type="ECO:0000313" key="10">
    <source>
        <dbReference type="EMBL" id="MBP2317858.1"/>
    </source>
</evidence>
<comment type="similarity">
    <text evidence="1 7">Belongs to the SbcD family.</text>
</comment>
<proteinExistence type="inferred from homology"/>
<feature type="domain" description="Calcineurin-like phosphoesterase" evidence="8">
    <location>
        <begin position="1"/>
        <end position="255"/>
    </location>
</feature>
<sequence>MRWLHTSDWHLGRGFHGYSLQSAQQEMLETVCATVAEETVDVLLIAGDVYDRALPPEWAVRELESCLEELVAGGTRVIITSGNHDSAQRLGFGRGLMGAAGVHLRTSLEDAFTPVEIPDAGQEASSQETPGQAPESAPLTLVYGVPYLEPALIREQLGLDRADHTSVMTEVVRRIWEDVGARREHLGQRRTVRVVLMAHLFAARGVGSDSERTIGVDAPAGEQMDHQEHTAGGLAVVPLELFDGFDYVALGHLHGRQKLSQTVRYSGSPLRFSFSETRQAKGAWLWDSQDWEQIRAVDWSIGRPLAQLKGSIEEILEPETVQQHQEAYLQVTLTDPVRPERAYQRVREAYPQLCSFTHSGTEQQTLRTYSSAVEEAVSEAEIITGFLEHVRGRGPAEQEQQLLEEALQAVRLQSGAEAR</sequence>
<accession>A0ABS4T1V4</accession>
<dbReference type="Gene3D" id="3.60.21.10">
    <property type="match status" value="1"/>
</dbReference>
<keyword evidence="11" id="KW-1185">Reference proteome</keyword>
<evidence type="ECO:0000256" key="4">
    <source>
        <dbReference type="ARBA" id="ARBA00022722"/>
    </source>
</evidence>
<comment type="function">
    <text evidence="7">SbcCD cleaves DNA hairpin structures. These structures can inhibit DNA replication and are intermediates in certain DNA recombination reactions. The complex acts as a 3'-&gt;5' double strand exonuclease that can open hairpins. It also has a 5' single-strand endonuclease activity.</text>
</comment>
<evidence type="ECO:0000259" key="8">
    <source>
        <dbReference type="Pfam" id="PF00149"/>
    </source>
</evidence>
<keyword evidence="5 7" id="KW-0378">Hydrolase</keyword>
<dbReference type="InterPro" id="IPR050535">
    <property type="entry name" value="DNA_Repair-Maintenance_Comp"/>
</dbReference>
<feature type="domain" description="Nuclease SbcCD subunit D C-terminal" evidence="9">
    <location>
        <begin position="303"/>
        <end position="389"/>
    </location>
</feature>
<keyword evidence="7" id="KW-0235">DNA replication</keyword>
<reference evidence="10 11" key="1">
    <citation type="submission" date="2021-03" db="EMBL/GenBank/DDBJ databases">
        <title>Sequencing the genomes of 1000 actinobacteria strains.</title>
        <authorList>
            <person name="Klenk H.-P."/>
        </authorList>
    </citation>
    <scope>NUCLEOTIDE SEQUENCE [LARGE SCALE GENOMIC DNA]</scope>
    <source>
        <strain evidence="10 11">DSM 12544</strain>
    </source>
</reference>
<dbReference type="NCBIfam" id="TIGR00619">
    <property type="entry name" value="sbcd"/>
    <property type="match status" value="1"/>
</dbReference>
<organism evidence="10 11">
    <name type="scientific">Nesterenkonia lacusekhoensis</name>
    <dbReference type="NCBI Taxonomy" id="150832"/>
    <lineage>
        <taxon>Bacteria</taxon>
        <taxon>Bacillati</taxon>
        <taxon>Actinomycetota</taxon>
        <taxon>Actinomycetes</taxon>
        <taxon>Micrococcales</taxon>
        <taxon>Micrococcaceae</taxon>
        <taxon>Nesterenkonia</taxon>
    </lineage>
</organism>
<dbReference type="SUPFAM" id="SSF56300">
    <property type="entry name" value="Metallo-dependent phosphatases"/>
    <property type="match status" value="1"/>
</dbReference>
<dbReference type="PANTHER" id="PTHR30337:SF0">
    <property type="entry name" value="NUCLEASE SBCCD SUBUNIT D"/>
    <property type="match status" value="1"/>
</dbReference>
<dbReference type="RefSeq" id="WP_210048147.1">
    <property type="nucleotide sequence ID" value="NZ_JAGINX010000001.1"/>
</dbReference>
<keyword evidence="6 7" id="KW-0269">Exonuclease</keyword>
<evidence type="ECO:0000313" key="11">
    <source>
        <dbReference type="Proteomes" id="UP001519331"/>
    </source>
</evidence>
<evidence type="ECO:0000259" key="9">
    <source>
        <dbReference type="Pfam" id="PF12320"/>
    </source>
</evidence>
<dbReference type="PANTHER" id="PTHR30337">
    <property type="entry name" value="COMPONENT OF ATP-DEPENDENT DSDNA EXONUCLEASE"/>
    <property type="match status" value="1"/>
</dbReference>
<gene>
    <name evidence="7" type="primary">sbcD</name>
    <name evidence="10" type="ORF">JOF45_000877</name>
</gene>
<evidence type="ECO:0000256" key="2">
    <source>
        <dbReference type="ARBA" id="ARBA00011322"/>
    </source>
</evidence>
<dbReference type="InterPro" id="IPR004843">
    <property type="entry name" value="Calcineurin-like_PHP"/>
</dbReference>
<dbReference type="GO" id="GO:0004527">
    <property type="term" value="F:exonuclease activity"/>
    <property type="evidence" value="ECO:0007669"/>
    <property type="project" value="UniProtKB-KW"/>
</dbReference>
<dbReference type="InterPro" id="IPR041796">
    <property type="entry name" value="Mre11_N"/>
</dbReference>
<dbReference type="Proteomes" id="UP001519331">
    <property type="component" value="Unassembled WGS sequence"/>
</dbReference>
<comment type="caution">
    <text evidence="10">The sequence shown here is derived from an EMBL/GenBank/DDBJ whole genome shotgun (WGS) entry which is preliminary data.</text>
</comment>
<protein>
    <recommendedName>
        <fullName evidence="3 7">Nuclease SbcCD subunit D</fullName>
    </recommendedName>
</protein>
<evidence type="ECO:0000256" key="5">
    <source>
        <dbReference type="ARBA" id="ARBA00022801"/>
    </source>
</evidence>
<keyword evidence="7" id="KW-0255">Endonuclease</keyword>
<keyword evidence="7" id="KW-0233">DNA recombination</keyword>
<dbReference type="InterPro" id="IPR029052">
    <property type="entry name" value="Metallo-depent_PP-like"/>
</dbReference>
<dbReference type="EMBL" id="JAGINX010000001">
    <property type="protein sequence ID" value="MBP2317858.1"/>
    <property type="molecule type" value="Genomic_DNA"/>
</dbReference>
<keyword evidence="4 7" id="KW-0540">Nuclease</keyword>
<evidence type="ECO:0000256" key="1">
    <source>
        <dbReference type="ARBA" id="ARBA00010555"/>
    </source>
</evidence>
<name>A0ABS4T1V4_9MICC</name>